<reference evidence="3" key="1">
    <citation type="submission" date="2022-11" db="UniProtKB">
        <authorList>
            <consortium name="WormBaseParasite"/>
        </authorList>
    </citation>
    <scope>IDENTIFICATION</scope>
</reference>
<dbReference type="GO" id="GO:0016787">
    <property type="term" value="F:hydrolase activity"/>
    <property type="evidence" value="ECO:0007669"/>
    <property type="project" value="InterPro"/>
</dbReference>
<dbReference type="Proteomes" id="UP000887577">
    <property type="component" value="Unplaced"/>
</dbReference>
<evidence type="ECO:0000313" key="3">
    <source>
        <dbReference type="WBParaSite" id="PSU_v2.g16326.t1"/>
    </source>
</evidence>
<dbReference type="InterPro" id="IPR027417">
    <property type="entry name" value="P-loop_NTPase"/>
</dbReference>
<evidence type="ECO:0000259" key="1">
    <source>
        <dbReference type="PROSITE" id="PS51192"/>
    </source>
</evidence>
<keyword evidence="2" id="KW-1185">Reference proteome</keyword>
<dbReference type="Pfam" id="PF04851">
    <property type="entry name" value="ResIII"/>
    <property type="match status" value="1"/>
</dbReference>
<dbReference type="AlphaFoldDB" id="A0A914YG57"/>
<dbReference type="SMART" id="SM00487">
    <property type="entry name" value="DEXDc"/>
    <property type="match status" value="1"/>
</dbReference>
<protein>
    <submittedName>
        <fullName evidence="3">Helicase ATP-binding domain-containing protein</fullName>
    </submittedName>
</protein>
<dbReference type="GO" id="GO:0003677">
    <property type="term" value="F:DNA binding"/>
    <property type="evidence" value="ECO:0007669"/>
    <property type="project" value="InterPro"/>
</dbReference>
<dbReference type="PANTHER" id="PTHR47396">
    <property type="entry name" value="TYPE I RESTRICTION ENZYME ECOKI R PROTEIN"/>
    <property type="match status" value="1"/>
</dbReference>
<dbReference type="GO" id="GO:0005829">
    <property type="term" value="C:cytosol"/>
    <property type="evidence" value="ECO:0007669"/>
    <property type="project" value="TreeGrafter"/>
</dbReference>
<evidence type="ECO:0000313" key="2">
    <source>
        <dbReference type="Proteomes" id="UP000887577"/>
    </source>
</evidence>
<dbReference type="InterPro" id="IPR014001">
    <property type="entry name" value="Helicase_ATP-bd"/>
</dbReference>
<dbReference type="GO" id="GO:0005524">
    <property type="term" value="F:ATP binding"/>
    <property type="evidence" value="ECO:0007669"/>
    <property type="project" value="InterPro"/>
</dbReference>
<accession>A0A914YG57</accession>
<dbReference type="InterPro" id="IPR050742">
    <property type="entry name" value="Helicase_Restrict-Modif_Enz"/>
</dbReference>
<dbReference type="PROSITE" id="PS51192">
    <property type="entry name" value="HELICASE_ATP_BIND_1"/>
    <property type="match status" value="1"/>
</dbReference>
<name>A0A914YG57_9BILA</name>
<dbReference type="Gene3D" id="3.40.50.300">
    <property type="entry name" value="P-loop containing nucleotide triphosphate hydrolases"/>
    <property type="match status" value="2"/>
</dbReference>
<dbReference type="WBParaSite" id="PSU_v2.g16326.t1">
    <property type="protein sequence ID" value="PSU_v2.g16326.t1"/>
    <property type="gene ID" value="PSU_v2.g16326"/>
</dbReference>
<sequence>MAILNAVNYFENDSRLFNIGLIIVPTGGGKSGIISLLPYALGSHKVMVLSPSKVITNQLITTFGGTANEESFYRKREILSSNEIHNFVPSTYMIKTAKYDVPQMANSELIIVNAQKFSRTAKPEIILNGEHGHISANIFNDFDTIIVDEAHRYPAKTWKDIVEIFKDKKIIFLTATPNPDVKCDIIYEIKREELERRHIIRSIEFIPLDIDNMNNLNDIDFHRFAMKIKAALQEQDMDAGKVYHKAMILVKKNKHYTMEMAAKFNALNDLDLKATFCTSDPESEKNLTLFDKKNKDIRIMVICQKLTEGYDNSNVSVCVILRNIGSSILFSQFVGRCIRISHDRENCETADVKAKVYGPQDMWDKYDKNATEDPDDNMDE</sequence>
<dbReference type="InterPro" id="IPR006935">
    <property type="entry name" value="Helicase/UvrB_N"/>
</dbReference>
<dbReference type="SUPFAM" id="SSF52540">
    <property type="entry name" value="P-loop containing nucleoside triphosphate hydrolases"/>
    <property type="match status" value="1"/>
</dbReference>
<feature type="domain" description="Helicase ATP-binding" evidence="1">
    <location>
        <begin position="11"/>
        <end position="195"/>
    </location>
</feature>
<proteinExistence type="predicted"/>
<organism evidence="2 3">
    <name type="scientific">Panagrolaimus superbus</name>
    <dbReference type="NCBI Taxonomy" id="310955"/>
    <lineage>
        <taxon>Eukaryota</taxon>
        <taxon>Metazoa</taxon>
        <taxon>Ecdysozoa</taxon>
        <taxon>Nematoda</taxon>
        <taxon>Chromadorea</taxon>
        <taxon>Rhabditida</taxon>
        <taxon>Tylenchina</taxon>
        <taxon>Panagrolaimomorpha</taxon>
        <taxon>Panagrolaimoidea</taxon>
        <taxon>Panagrolaimidae</taxon>
        <taxon>Panagrolaimus</taxon>
    </lineage>
</organism>
<dbReference type="PANTHER" id="PTHR47396:SF1">
    <property type="entry name" value="ATP-DEPENDENT HELICASE IRC3-RELATED"/>
    <property type="match status" value="1"/>
</dbReference>